<dbReference type="InterPro" id="IPR013885">
    <property type="entry name" value="DUF1764_euk"/>
</dbReference>
<dbReference type="AlphaFoldDB" id="A0A2P6TLX7"/>
<evidence type="ECO:0000256" key="1">
    <source>
        <dbReference type="SAM" id="MobiDB-lite"/>
    </source>
</evidence>
<evidence type="ECO:0008006" key="4">
    <source>
        <dbReference type="Google" id="ProtNLM"/>
    </source>
</evidence>
<dbReference type="PANTHER" id="PTHR34066:SF1">
    <property type="entry name" value="DUF1764 FAMILY PROTEIN"/>
    <property type="match status" value="1"/>
</dbReference>
<evidence type="ECO:0000313" key="2">
    <source>
        <dbReference type="EMBL" id="PRW45348.1"/>
    </source>
</evidence>
<name>A0A2P6TLX7_CHLSO</name>
<feature type="compositionally biased region" description="Basic and acidic residues" evidence="1">
    <location>
        <begin position="1"/>
        <end position="11"/>
    </location>
</feature>
<protein>
    <recommendedName>
        <fullName evidence="4">DUF1764-domain-containing protein</fullName>
    </recommendedName>
</protein>
<keyword evidence="3" id="KW-1185">Reference proteome</keyword>
<feature type="region of interest" description="Disordered" evidence="1">
    <location>
        <begin position="94"/>
        <end position="115"/>
    </location>
</feature>
<feature type="compositionally biased region" description="Low complexity" evidence="1">
    <location>
        <begin position="39"/>
        <end position="68"/>
    </location>
</feature>
<sequence>MAKKQAAKDLAAKVPAAKKRGPEVGAAAGNSPPKRAKKAGAAAAAEPAAAAAGSPKKQPAAAAAKPAAAGGGAAEIDDLFGQLKGKKQAAAEAAAKAEAPASPIKGGKGKAAKKERLVGSKDDIFGTEAAAARKRTEEGFAIYSEAELGFGKSGGDTDKCPFDCDCCF</sequence>
<dbReference type="EMBL" id="LHPG02000011">
    <property type="protein sequence ID" value="PRW45348.1"/>
    <property type="molecule type" value="Genomic_DNA"/>
</dbReference>
<feature type="region of interest" description="Disordered" evidence="1">
    <location>
        <begin position="1"/>
        <end position="68"/>
    </location>
</feature>
<dbReference type="Pfam" id="PF08576">
    <property type="entry name" value="DUF1764"/>
    <property type="match status" value="1"/>
</dbReference>
<accession>A0A2P6TLX7</accession>
<comment type="caution">
    <text evidence="2">The sequence shown here is derived from an EMBL/GenBank/DDBJ whole genome shotgun (WGS) entry which is preliminary data.</text>
</comment>
<dbReference type="OrthoDB" id="20835at2759"/>
<proteinExistence type="predicted"/>
<organism evidence="2 3">
    <name type="scientific">Chlorella sorokiniana</name>
    <name type="common">Freshwater green alga</name>
    <dbReference type="NCBI Taxonomy" id="3076"/>
    <lineage>
        <taxon>Eukaryota</taxon>
        <taxon>Viridiplantae</taxon>
        <taxon>Chlorophyta</taxon>
        <taxon>core chlorophytes</taxon>
        <taxon>Trebouxiophyceae</taxon>
        <taxon>Chlorellales</taxon>
        <taxon>Chlorellaceae</taxon>
        <taxon>Chlorella clade</taxon>
        <taxon>Chlorella</taxon>
    </lineage>
</organism>
<dbReference type="Proteomes" id="UP000239899">
    <property type="component" value="Unassembled WGS sequence"/>
</dbReference>
<dbReference type="PANTHER" id="PTHR34066">
    <property type="entry name" value="GROWTH FACTOR 2"/>
    <property type="match status" value="1"/>
</dbReference>
<evidence type="ECO:0000313" key="3">
    <source>
        <dbReference type="Proteomes" id="UP000239899"/>
    </source>
</evidence>
<gene>
    <name evidence="2" type="ORF">C2E21_6098</name>
</gene>
<reference evidence="2 3" key="1">
    <citation type="journal article" date="2018" name="Plant J.">
        <title>Genome sequences of Chlorella sorokiniana UTEX 1602 and Micractinium conductrix SAG 241.80: implications to maltose excretion by a green alga.</title>
        <authorList>
            <person name="Arriola M.B."/>
            <person name="Velmurugan N."/>
            <person name="Zhang Y."/>
            <person name="Plunkett M.H."/>
            <person name="Hondzo H."/>
            <person name="Barney B.M."/>
        </authorList>
    </citation>
    <scope>NUCLEOTIDE SEQUENCE [LARGE SCALE GENOMIC DNA]</scope>
    <source>
        <strain evidence="3">UTEX 1602</strain>
    </source>
</reference>